<reference evidence="2" key="1">
    <citation type="journal article" date="2012" name="Stand. Genomic Sci.">
        <title>Complete genome sequence of Halopiger xanaduensis type strain (SH-6(T)).</title>
        <authorList>
            <person name="Anderson I."/>
            <person name="Tindall B.J."/>
            <person name="Rohde M."/>
            <person name="Lucas S."/>
            <person name="Han J."/>
            <person name="Lapidus A."/>
            <person name="Cheng J.F."/>
            <person name="Goodwin L."/>
            <person name="Pitluck S."/>
            <person name="Peters L."/>
            <person name="Pati A."/>
            <person name="Mikhailova N."/>
            <person name="Pagani I."/>
            <person name="Teshima H."/>
            <person name="Han C."/>
            <person name="Tapia R."/>
            <person name="Land M."/>
            <person name="Woyke T."/>
            <person name="Klenk H.P."/>
            <person name="Kyrpides N."/>
            <person name="Ivanova N."/>
        </authorList>
    </citation>
    <scope>NUCLEOTIDE SEQUENCE [LARGE SCALE GENOMIC DNA]</scope>
    <source>
        <strain evidence="2">DSM 18323 / JCM 14033 / SH-6</strain>
        <plasmid evidence="2">Plasmid pHALXA03</plasmid>
    </source>
</reference>
<accession>F8DEP4</accession>
<dbReference type="HOGENOM" id="CLU_1536646_0_0_2"/>
<dbReference type="RefSeq" id="WP_013876019.1">
    <property type="nucleotide sequence ID" value="NC_015659.1"/>
</dbReference>
<dbReference type="EMBL" id="CP002842">
    <property type="protein sequence ID" value="AEH39481.1"/>
    <property type="molecule type" value="Genomic_DNA"/>
</dbReference>
<dbReference type="AlphaFoldDB" id="F8DEP4"/>
<evidence type="ECO:0000313" key="1">
    <source>
        <dbReference type="EMBL" id="AEH39481.1"/>
    </source>
</evidence>
<dbReference type="GeneID" id="10795595"/>
<proteinExistence type="predicted"/>
<evidence type="ECO:0000313" key="2">
    <source>
        <dbReference type="Proteomes" id="UP000006794"/>
    </source>
</evidence>
<gene>
    <name evidence="1" type="ordered locus">Halxa_0241</name>
</gene>
<protein>
    <submittedName>
        <fullName evidence="1">Uncharacterized protein</fullName>
    </submittedName>
</protein>
<dbReference type="OrthoDB" id="376592at2157"/>
<keyword evidence="2" id="KW-1185">Reference proteome</keyword>
<organism evidence="1 2">
    <name type="scientific">Halopiger xanaduensis (strain DSM 18323 / JCM 14033 / SH-6)</name>
    <dbReference type="NCBI Taxonomy" id="797210"/>
    <lineage>
        <taxon>Archaea</taxon>
        <taxon>Methanobacteriati</taxon>
        <taxon>Methanobacteriota</taxon>
        <taxon>Stenosarchaea group</taxon>
        <taxon>Halobacteria</taxon>
        <taxon>Halobacteriales</taxon>
        <taxon>Natrialbaceae</taxon>
        <taxon>Halopiger</taxon>
    </lineage>
</organism>
<keyword evidence="1" id="KW-0614">Plasmid</keyword>
<name>F8DEP4_HALXS</name>
<dbReference type="Proteomes" id="UP000006794">
    <property type="component" value="Plasmid pHALXA03"/>
</dbReference>
<geneLocation type="plasmid" evidence="1 2">
    <name>pHALXA03</name>
</geneLocation>
<sequence length="174" mass="19651">MKRVTKSDYLERAPEIESQAERLRTSSDPQLVARVAREYWWSVEYLAWIDGRWYGCVQNNNDDGEWETTDVGAYDEHQAYGILADAAREDQPQTMQFVPLSDTPLATAPGALTPADRLTSLLRDAGSVMRGEADELAARRPHPDAHLYHIEEGLRFHAQELEAGCKEVCDDDAE</sequence>
<dbReference type="KEGG" id="hxa:Halxa_0241"/>